<accession>A0A653BFU7</accession>
<reference evidence="1 2" key="1">
    <citation type="submission" date="2019-01" db="EMBL/GenBank/DDBJ databases">
        <authorList>
            <person name="Sayadi A."/>
        </authorList>
    </citation>
    <scope>NUCLEOTIDE SEQUENCE [LARGE SCALE GENOMIC DNA]</scope>
</reference>
<proteinExistence type="predicted"/>
<gene>
    <name evidence="1" type="ORF">CALMAC_LOCUS589</name>
</gene>
<evidence type="ECO:0000313" key="2">
    <source>
        <dbReference type="Proteomes" id="UP000410492"/>
    </source>
</evidence>
<name>A0A653BFU7_CALMS</name>
<evidence type="ECO:0000313" key="1">
    <source>
        <dbReference type="EMBL" id="VEN34363.1"/>
    </source>
</evidence>
<protein>
    <submittedName>
        <fullName evidence="1">Uncharacterized protein</fullName>
    </submittedName>
</protein>
<dbReference type="Proteomes" id="UP000410492">
    <property type="component" value="Unassembled WGS sequence"/>
</dbReference>
<keyword evidence="2" id="KW-1185">Reference proteome</keyword>
<sequence length="64" mass="7329">HGHPCLLNAPNLNFRSKNRGAQNFEQPHNGHRLYFSMIVMLSIYDNNLGRVVINTKTICCTVLF</sequence>
<dbReference type="EMBL" id="CAACVG010000629">
    <property type="protein sequence ID" value="VEN34363.1"/>
    <property type="molecule type" value="Genomic_DNA"/>
</dbReference>
<dbReference type="AlphaFoldDB" id="A0A653BFU7"/>
<feature type="non-terminal residue" evidence="1">
    <location>
        <position position="1"/>
    </location>
</feature>
<organism evidence="1 2">
    <name type="scientific">Callosobruchus maculatus</name>
    <name type="common">Southern cowpea weevil</name>
    <name type="synonym">Pulse bruchid</name>
    <dbReference type="NCBI Taxonomy" id="64391"/>
    <lineage>
        <taxon>Eukaryota</taxon>
        <taxon>Metazoa</taxon>
        <taxon>Ecdysozoa</taxon>
        <taxon>Arthropoda</taxon>
        <taxon>Hexapoda</taxon>
        <taxon>Insecta</taxon>
        <taxon>Pterygota</taxon>
        <taxon>Neoptera</taxon>
        <taxon>Endopterygota</taxon>
        <taxon>Coleoptera</taxon>
        <taxon>Polyphaga</taxon>
        <taxon>Cucujiformia</taxon>
        <taxon>Chrysomeloidea</taxon>
        <taxon>Chrysomelidae</taxon>
        <taxon>Bruchinae</taxon>
        <taxon>Bruchini</taxon>
        <taxon>Callosobruchus</taxon>
    </lineage>
</organism>